<dbReference type="AlphaFoldDB" id="A0A4R1K6L6"/>
<comment type="caution">
    <text evidence="1">The sequence shown here is derived from an EMBL/GenBank/DDBJ whole genome shotgun (WGS) entry which is preliminary data.</text>
</comment>
<organism evidence="1 2">
    <name type="scientific">Seleniivibrio woodruffii</name>
    <dbReference type="NCBI Taxonomy" id="1078050"/>
    <lineage>
        <taxon>Bacteria</taxon>
        <taxon>Pseudomonadati</taxon>
        <taxon>Deferribacterota</taxon>
        <taxon>Deferribacteres</taxon>
        <taxon>Deferribacterales</taxon>
        <taxon>Geovibrionaceae</taxon>
        <taxon>Seleniivibrio</taxon>
    </lineage>
</organism>
<dbReference type="Pfam" id="PF12900">
    <property type="entry name" value="Pyridox_ox_2"/>
    <property type="match status" value="1"/>
</dbReference>
<dbReference type="SUPFAM" id="SSF50475">
    <property type="entry name" value="FMN-binding split barrel"/>
    <property type="match status" value="1"/>
</dbReference>
<keyword evidence="2" id="KW-1185">Reference proteome</keyword>
<dbReference type="EMBL" id="SMGG01000005">
    <property type="protein sequence ID" value="TCK59888.1"/>
    <property type="molecule type" value="Genomic_DNA"/>
</dbReference>
<dbReference type="PANTHER" id="PTHR34071">
    <property type="entry name" value="5-NITROIMIDAZOLE ANTIBIOTICS RESISTANCE PROTEIN, NIMA-FAMILY-RELATED PROTEIN-RELATED"/>
    <property type="match status" value="1"/>
</dbReference>
<dbReference type="Proteomes" id="UP000294614">
    <property type="component" value="Unassembled WGS sequence"/>
</dbReference>
<reference evidence="1 2" key="1">
    <citation type="submission" date="2019-03" db="EMBL/GenBank/DDBJ databases">
        <title>Genomic Encyclopedia of Type Strains, Phase IV (KMG-IV): sequencing the most valuable type-strain genomes for metagenomic binning, comparative biology and taxonomic classification.</title>
        <authorList>
            <person name="Goeker M."/>
        </authorList>
    </citation>
    <scope>NUCLEOTIDE SEQUENCE [LARGE SCALE GENOMIC DNA]</scope>
    <source>
        <strain evidence="1 2">DSM 24984</strain>
    </source>
</reference>
<gene>
    <name evidence="1" type="ORF">C8D98_2055</name>
</gene>
<evidence type="ECO:0000313" key="2">
    <source>
        <dbReference type="Proteomes" id="UP000294614"/>
    </source>
</evidence>
<dbReference type="RefSeq" id="WP_207891266.1">
    <property type="nucleotide sequence ID" value="NZ_JAJUHT010000005.1"/>
</dbReference>
<dbReference type="InterPro" id="IPR024747">
    <property type="entry name" value="Pyridox_Oxase-rel"/>
</dbReference>
<dbReference type="InterPro" id="IPR012349">
    <property type="entry name" value="Split_barrel_FMN-bd"/>
</dbReference>
<dbReference type="Gene3D" id="2.30.110.10">
    <property type="entry name" value="Electron Transport, Fmn-binding Protein, Chain A"/>
    <property type="match status" value="1"/>
</dbReference>
<accession>A0A4R1K6L6</accession>
<sequence length="158" mass="17572">MHPHGPMRRKERQITEMAEIADILKLGKVMNIALSDDNVPFTVPVFYAYDGKAVYFHSSLAGTKIAIMKKNSKICFSVSLDNGHLESDKACDFEAKHRTVIGFGNAVFVEDEAEKTKALDLIVALFTDKKFEYPANSLRGTAVIRIDIESVKGKKHGI</sequence>
<evidence type="ECO:0008006" key="3">
    <source>
        <dbReference type="Google" id="ProtNLM"/>
    </source>
</evidence>
<evidence type="ECO:0000313" key="1">
    <source>
        <dbReference type="EMBL" id="TCK59888.1"/>
    </source>
</evidence>
<protein>
    <recommendedName>
        <fullName evidence="3">Nitroimidazol reductase NimA-like FMN-containing flavoprotein (Pyridoxamine 5'-phosphate oxidase superfamily)</fullName>
    </recommendedName>
</protein>
<proteinExistence type="predicted"/>
<name>A0A4R1K6L6_9BACT</name>
<dbReference type="PANTHER" id="PTHR34071:SF2">
    <property type="entry name" value="FLAVIN-NUCLEOTIDE-BINDING PROTEIN"/>
    <property type="match status" value="1"/>
</dbReference>